<dbReference type="EMBL" id="JAWXYG010000007">
    <property type="protein sequence ID" value="KAK4266791.1"/>
    <property type="molecule type" value="Genomic_DNA"/>
</dbReference>
<feature type="domain" description="F-box" evidence="2">
    <location>
        <begin position="17"/>
        <end position="57"/>
    </location>
</feature>
<sequence length="299" mass="34516">MNKKNKSSEEIRDWRDMSFDVLMRIFMALNLVDFAAVSMVCSSWRDVCRDPSFWIANTLDLSKWKHPPTPTLSSKIVSLLSSLLNLSNGQAHCLIFQFQIYIDNRDFFKIAQRSPNLKRLVLPGWFPDFTKKGIDLALEQWKGLESLTITNTYIATLFLEAIGKYCPNFSELKLTCHLTLNIATTLAKHVPKLKVLSVQSVRVNKNALVHVVKKLKQLEILNVTHSFIVTGNRPDNTEIYPQHSIPTLLKNMPRQPTTLMYCNGFCDRCQDVFIGNMMHKWRDPKEQIWCEDEIPSLQI</sequence>
<dbReference type="SMART" id="SM00256">
    <property type="entry name" value="FBOX"/>
    <property type="match status" value="1"/>
</dbReference>
<keyword evidence="4" id="KW-1185">Reference proteome</keyword>
<feature type="transmembrane region" description="Helical" evidence="1">
    <location>
        <begin position="21"/>
        <end position="40"/>
    </location>
</feature>
<accession>A0AAE1JD25</accession>
<dbReference type="SUPFAM" id="SSF81383">
    <property type="entry name" value="F-box domain"/>
    <property type="match status" value="1"/>
</dbReference>
<dbReference type="Pfam" id="PF12937">
    <property type="entry name" value="F-box-like"/>
    <property type="match status" value="1"/>
</dbReference>
<name>A0AAE1JD25_9FABA</name>
<dbReference type="InterPro" id="IPR001810">
    <property type="entry name" value="F-box_dom"/>
</dbReference>
<proteinExistence type="predicted"/>
<organism evidence="3 4">
    <name type="scientific">Acacia crassicarpa</name>
    <name type="common">northern wattle</name>
    <dbReference type="NCBI Taxonomy" id="499986"/>
    <lineage>
        <taxon>Eukaryota</taxon>
        <taxon>Viridiplantae</taxon>
        <taxon>Streptophyta</taxon>
        <taxon>Embryophyta</taxon>
        <taxon>Tracheophyta</taxon>
        <taxon>Spermatophyta</taxon>
        <taxon>Magnoliopsida</taxon>
        <taxon>eudicotyledons</taxon>
        <taxon>Gunneridae</taxon>
        <taxon>Pentapetalae</taxon>
        <taxon>rosids</taxon>
        <taxon>fabids</taxon>
        <taxon>Fabales</taxon>
        <taxon>Fabaceae</taxon>
        <taxon>Caesalpinioideae</taxon>
        <taxon>mimosoid clade</taxon>
        <taxon>Acacieae</taxon>
        <taxon>Acacia</taxon>
    </lineage>
</organism>
<evidence type="ECO:0000256" key="1">
    <source>
        <dbReference type="SAM" id="Phobius"/>
    </source>
</evidence>
<dbReference type="InterPro" id="IPR036047">
    <property type="entry name" value="F-box-like_dom_sf"/>
</dbReference>
<evidence type="ECO:0000313" key="4">
    <source>
        <dbReference type="Proteomes" id="UP001293593"/>
    </source>
</evidence>
<reference evidence="3" key="1">
    <citation type="submission" date="2023-10" db="EMBL/GenBank/DDBJ databases">
        <title>Chromosome-level genome of the transformable northern wattle, Acacia crassicarpa.</title>
        <authorList>
            <person name="Massaro I."/>
            <person name="Sinha N.R."/>
            <person name="Poethig S."/>
            <person name="Leichty A.R."/>
        </authorList>
    </citation>
    <scope>NUCLEOTIDE SEQUENCE</scope>
    <source>
        <strain evidence="3">Acra3RX</strain>
        <tissue evidence="3">Leaf</tissue>
    </source>
</reference>
<dbReference type="SUPFAM" id="SSF52047">
    <property type="entry name" value="RNI-like"/>
    <property type="match status" value="1"/>
</dbReference>
<gene>
    <name evidence="3" type="ORF">QN277_023665</name>
</gene>
<dbReference type="Proteomes" id="UP001293593">
    <property type="component" value="Unassembled WGS sequence"/>
</dbReference>
<keyword evidence="1" id="KW-1133">Transmembrane helix</keyword>
<dbReference type="InterPro" id="IPR032675">
    <property type="entry name" value="LRR_dom_sf"/>
</dbReference>
<dbReference type="Gene3D" id="3.80.10.10">
    <property type="entry name" value="Ribonuclease Inhibitor"/>
    <property type="match status" value="1"/>
</dbReference>
<keyword evidence="1" id="KW-0472">Membrane</keyword>
<comment type="caution">
    <text evidence="3">The sequence shown here is derived from an EMBL/GenBank/DDBJ whole genome shotgun (WGS) entry which is preliminary data.</text>
</comment>
<evidence type="ECO:0000259" key="2">
    <source>
        <dbReference type="SMART" id="SM00256"/>
    </source>
</evidence>
<evidence type="ECO:0000313" key="3">
    <source>
        <dbReference type="EMBL" id="KAK4266791.1"/>
    </source>
</evidence>
<dbReference type="AlphaFoldDB" id="A0AAE1JD25"/>
<dbReference type="PANTHER" id="PTHR38926:SF10">
    <property type="entry name" value="F-BOX DOMAIN-CONTAINING PROTEIN"/>
    <property type="match status" value="1"/>
</dbReference>
<dbReference type="Gene3D" id="1.20.1280.50">
    <property type="match status" value="1"/>
</dbReference>
<dbReference type="PANTHER" id="PTHR38926">
    <property type="entry name" value="F-BOX DOMAIN CONTAINING PROTEIN, EXPRESSED"/>
    <property type="match status" value="1"/>
</dbReference>
<protein>
    <recommendedName>
        <fullName evidence="2">F-box domain-containing protein</fullName>
    </recommendedName>
</protein>
<keyword evidence="1" id="KW-0812">Transmembrane</keyword>